<keyword evidence="3" id="KW-0227">DNA damage</keyword>
<dbReference type="STRING" id="749414.SBI_01145"/>
<reference evidence="9 10" key="1">
    <citation type="journal article" date="2010" name="J. Bacteriol.">
        <title>Genome sequence of the milbemycin-producing bacterium Streptomyces bingchenggensis.</title>
        <authorList>
            <person name="Wang X.J."/>
            <person name="Yan Y.J."/>
            <person name="Zhang B."/>
            <person name="An J."/>
            <person name="Wang J.J."/>
            <person name="Tian J."/>
            <person name="Jiang L."/>
            <person name="Chen Y.H."/>
            <person name="Huang S.X."/>
            <person name="Yin M."/>
            <person name="Zhang J."/>
            <person name="Gao A.L."/>
            <person name="Liu C.X."/>
            <person name="Zhu Z.X."/>
            <person name="Xiang W.S."/>
        </authorList>
    </citation>
    <scope>NUCLEOTIDE SEQUENCE [LARGE SCALE GENOMIC DNA]</scope>
    <source>
        <strain evidence="9 10">BCW-1</strain>
    </source>
</reference>
<dbReference type="InterPro" id="IPR004603">
    <property type="entry name" value="DNA_mismatch_endonuc_vsr"/>
</dbReference>
<dbReference type="KEGG" id="sbh:SBI_01145"/>
<evidence type="ECO:0000256" key="2">
    <source>
        <dbReference type="ARBA" id="ARBA00022759"/>
    </source>
</evidence>
<keyword evidence="4" id="KW-0378">Hydrolase</keyword>
<dbReference type="Pfam" id="PF04480">
    <property type="entry name" value="DUF559"/>
    <property type="match status" value="1"/>
</dbReference>
<dbReference type="Gene3D" id="3.40.960.10">
    <property type="entry name" value="VSR Endonuclease"/>
    <property type="match status" value="1"/>
</dbReference>
<feature type="domain" description="DUF559" evidence="8">
    <location>
        <begin position="103"/>
        <end position="134"/>
    </location>
</feature>
<dbReference type="eggNOG" id="COG3727">
    <property type="taxonomic scope" value="Bacteria"/>
</dbReference>
<dbReference type="Proteomes" id="UP000000377">
    <property type="component" value="Chromosome"/>
</dbReference>
<evidence type="ECO:0000256" key="5">
    <source>
        <dbReference type="ARBA" id="ARBA00023204"/>
    </source>
</evidence>
<evidence type="ECO:0000256" key="3">
    <source>
        <dbReference type="ARBA" id="ARBA00022763"/>
    </source>
</evidence>
<name>D7C9T8_STRBB</name>
<dbReference type="GO" id="GO:0006298">
    <property type="term" value="P:mismatch repair"/>
    <property type="evidence" value="ECO:0007669"/>
    <property type="project" value="InterPro"/>
</dbReference>
<dbReference type="Pfam" id="PF03852">
    <property type="entry name" value="Vsr"/>
    <property type="match status" value="1"/>
</dbReference>
<keyword evidence="10" id="KW-1185">Reference proteome</keyword>
<evidence type="ECO:0000313" key="10">
    <source>
        <dbReference type="Proteomes" id="UP000000377"/>
    </source>
</evidence>
<dbReference type="CDD" id="cd00221">
    <property type="entry name" value="Vsr"/>
    <property type="match status" value="1"/>
</dbReference>
<dbReference type="InterPro" id="IPR011335">
    <property type="entry name" value="Restrct_endonuc-II-like"/>
</dbReference>
<evidence type="ECO:0000256" key="6">
    <source>
        <dbReference type="ARBA" id="ARBA00029466"/>
    </source>
</evidence>
<comment type="similarity">
    <text evidence="6">Belongs to the Vsr family.</text>
</comment>
<proteinExistence type="inferred from homology"/>
<dbReference type="GO" id="GO:0016787">
    <property type="term" value="F:hydrolase activity"/>
    <property type="evidence" value="ECO:0007669"/>
    <property type="project" value="UniProtKB-KW"/>
</dbReference>
<feature type="region of interest" description="Disordered" evidence="7">
    <location>
        <begin position="1"/>
        <end position="29"/>
    </location>
</feature>
<evidence type="ECO:0000256" key="4">
    <source>
        <dbReference type="ARBA" id="ARBA00022801"/>
    </source>
</evidence>
<keyword evidence="2 9" id="KW-0255">Endonuclease</keyword>
<dbReference type="SUPFAM" id="SSF52980">
    <property type="entry name" value="Restriction endonuclease-like"/>
    <property type="match status" value="1"/>
</dbReference>
<dbReference type="EMBL" id="CP002047">
    <property type="protein sequence ID" value="ADI04266.1"/>
    <property type="molecule type" value="Genomic_DNA"/>
</dbReference>
<evidence type="ECO:0000313" key="9">
    <source>
        <dbReference type="EMBL" id="ADI04266.1"/>
    </source>
</evidence>
<dbReference type="InterPro" id="IPR007569">
    <property type="entry name" value="DUF559"/>
</dbReference>
<organism evidence="9 10">
    <name type="scientific">Streptomyces bingchenggensis (strain BCW-1)</name>
    <dbReference type="NCBI Taxonomy" id="749414"/>
    <lineage>
        <taxon>Bacteria</taxon>
        <taxon>Bacillati</taxon>
        <taxon>Actinomycetota</taxon>
        <taxon>Actinomycetes</taxon>
        <taxon>Kitasatosporales</taxon>
        <taxon>Streptomycetaceae</taxon>
        <taxon>Streptomyces</taxon>
    </lineage>
</organism>
<evidence type="ECO:0000256" key="1">
    <source>
        <dbReference type="ARBA" id="ARBA00022722"/>
    </source>
</evidence>
<accession>D7C9T8</accession>
<gene>
    <name evidence="9" type="ordered locus">SBI_01145</name>
</gene>
<protein>
    <submittedName>
        <fullName evidence="9">Putative DNA mismatch endonuclease</fullName>
    </submittedName>
</protein>
<dbReference type="AlphaFoldDB" id="D7C9T8"/>
<dbReference type="HOGENOM" id="CLU_111913_2_1_11"/>
<evidence type="ECO:0000259" key="8">
    <source>
        <dbReference type="Pfam" id="PF04480"/>
    </source>
</evidence>
<sequence length="149" mass="16825">MGETGAMASPLPSSPAVTARMSLQPGRDTSQELAVRRILHRAGLRYRIHIPVPGLPRRSIDIAFTRQKVAVLLDGCFWHGCPSHATSPKKHADWWRAKLERNVLRDRETTEHLSALGWAVLRFWEHEVPDAVAARVRDVVATRRQNVAR</sequence>
<evidence type="ECO:0000256" key="7">
    <source>
        <dbReference type="SAM" id="MobiDB-lite"/>
    </source>
</evidence>
<keyword evidence="5" id="KW-0234">DNA repair</keyword>
<keyword evidence="1" id="KW-0540">Nuclease</keyword>
<dbReference type="NCBIfam" id="TIGR00632">
    <property type="entry name" value="vsr"/>
    <property type="match status" value="1"/>
</dbReference>
<dbReference type="GO" id="GO:0004519">
    <property type="term" value="F:endonuclease activity"/>
    <property type="evidence" value="ECO:0007669"/>
    <property type="project" value="UniProtKB-KW"/>
</dbReference>
<dbReference type="RefSeq" id="WP_014173745.1">
    <property type="nucleotide sequence ID" value="NC_016582.1"/>
</dbReference>